<gene>
    <name evidence="2" type="ORF">ACFVKH_03675</name>
</gene>
<dbReference type="RefSeq" id="WP_377961762.1">
    <property type="nucleotide sequence ID" value="NZ_JBHZOL010000021.1"/>
</dbReference>
<reference evidence="2 3" key="1">
    <citation type="submission" date="2024-10" db="EMBL/GenBank/DDBJ databases">
        <authorList>
            <person name="Ratan Roy A."/>
            <person name="Morales Sandoval P.H."/>
            <person name="De Los Santos Villalobos S."/>
            <person name="Chakraborty S."/>
            <person name="Mukherjee J."/>
        </authorList>
    </citation>
    <scope>NUCLEOTIDE SEQUENCE [LARGE SCALE GENOMIC DNA]</scope>
    <source>
        <strain evidence="2 3">S1</strain>
    </source>
</reference>
<comment type="caution">
    <text evidence="2">The sequence shown here is derived from an EMBL/GenBank/DDBJ whole genome shotgun (WGS) entry which is preliminary data.</text>
</comment>
<sequence>MGFSSAEGKATVGKRLFQKPQRSPKVSFGDGVFRRRFLAPDLAT</sequence>
<organism evidence="2 3">
    <name type="scientific">Almyronema epifaneia S1</name>
    <dbReference type="NCBI Taxonomy" id="2991925"/>
    <lineage>
        <taxon>Bacteria</taxon>
        <taxon>Bacillati</taxon>
        <taxon>Cyanobacteriota</taxon>
        <taxon>Cyanophyceae</taxon>
        <taxon>Nodosilineales</taxon>
        <taxon>Nodosilineaceae</taxon>
        <taxon>Almyronema</taxon>
        <taxon>Almyronema epifaneia</taxon>
    </lineage>
</organism>
<evidence type="ECO:0000313" key="3">
    <source>
        <dbReference type="Proteomes" id="UP001600165"/>
    </source>
</evidence>
<evidence type="ECO:0000313" key="2">
    <source>
        <dbReference type="EMBL" id="MFE4105364.1"/>
    </source>
</evidence>
<proteinExistence type="predicted"/>
<accession>A0ABW6IB47</accession>
<evidence type="ECO:0000256" key="1">
    <source>
        <dbReference type="SAM" id="MobiDB-lite"/>
    </source>
</evidence>
<protein>
    <submittedName>
        <fullName evidence="2">Uncharacterized protein</fullName>
    </submittedName>
</protein>
<dbReference type="Proteomes" id="UP001600165">
    <property type="component" value="Unassembled WGS sequence"/>
</dbReference>
<dbReference type="EMBL" id="JBHZOL010000021">
    <property type="protein sequence ID" value="MFE4105364.1"/>
    <property type="molecule type" value="Genomic_DNA"/>
</dbReference>
<keyword evidence="3" id="KW-1185">Reference proteome</keyword>
<name>A0ABW6IB47_9CYAN</name>
<feature type="region of interest" description="Disordered" evidence="1">
    <location>
        <begin position="1"/>
        <end position="25"/>
    </location>
</feature>